<keyword evidence="3 7" id="KW-0808">Transferase</keyword>
<organism evidence="7 8">
    <name type="scientific">Dulcicalothrix desertica PCC 7102</name>
    <dbReference type="NCBI Taxonomy" id="232991"/>
    <lineage>
        <taxon>Bacteria</taxon>
        <taxon>Bacillati</taxon>
        <taxon>Cyanobacteriota</taxon>
        <taxon>Cyanophyceae</taxon>
        <taxon>Nostocales</taxon>
        <taxon>Calotrichaceae</taxon>
        <taxon>Dulcicalothrix</taxon>
    </lineage>
</organism>
<sequence length="251" mass="27952">MTTTGIKIILVEPAGPLNVGSTARVMKNFGLTQLILVNPQCDHIGAEAKLMAVRASDILESAIIVNSLPEALIGCKRAIATTGADHDWDAPLETPRDALPWLLEENAQPSALIFGREDRGLSNQELNYAQRFIRIPSSEEYSSLNLAMAVGVCCYELAQQATVSLHETDVAKNIPYLNQLAPVELVESYYQQLELLLLSIGYLFPHTAKSRMEKFRQLYNRTQLKNRELAMLRGILHQVQWALDKKNHAGD</sequence>
<name>A0A3S1AHE6_9CYAN</name>
<evidence type="ECO:0000313" key="7">
    <source>
        <dbReference type="EMBL" id="RUT00832.1"/>
    </source>
</evidence>
<dbReference type="Gene3D" id="1.10.8.590">
    <property type="match status" value="1"/>
</dbReference>
<dbReference type="GO" id="GO:0160206">
    <property type="term" value="F:tRNA (cytidine(32)/uridine(32)-2'-O)-methyltransferase activity"/>
    <property type="evidence" value="ECO:0007669"/>
    <property type="project" value="UniProtKB-EC"/>
</dbReference>
<dbReference type="Proteomes" id="UP000271624">
    <property type="component" value="Unassembled WGS sequence"/>
</dbReference>
<keyword evidence="8" id="KW-1185">Reference proteome</keyword>
<dbReference type="OrthoDB" id="9806346at2"/>
<dbReference type="AlphaFoldDB" id="A0A3S1AHE6"/>
<evidence type="ECO:0000256" key="3">
    <source>
        <dbReference type="ARBA" id="ARBA00022679"/>
    </source>
</evidence>
<keyword evidence="5" id="KW-0819">tRNA processing</keyword>
<gene>
    <name evidence="5 7" type="primary">trmJ</name>
    <name evidence="7" type="ORF">DSM106972_072410</name>
</gene>
<dbReference type="InterPro" id="IPR001537">
    <property type="entry name" value="SpoU_MeTrfase"/>
</dbReference>
<dbReference type="EMBL" id="RSCL01000022">
    <property type="protein sequence ID" value="RUT00832.1"/>
    <property type="molecule type" value="Genomic_DNA"/>
</dbReference>
<dbReference type="SUPFAM" id="SSF75217">
    <property type="entry name" value="alpha/beta knot"/>
    <property type="match status" value="1"/>
</dbReference>
<evidence type="ECO:0000256" key="1">
    <source>
        <dbReference type="ARBA" id="ARBA00007228"/>
    </source>
</evidence>
<dbReference type="PIRSF" id="PIRSF004808">
    <property type="entry name" value="LasT"/>
    <property type="match status" value="1"/>
</dbReference>
<dbReference type="PANTHER" id="PTHR42786:SF2">
    <property type="entry name" value="TRNA (CYTIDINE_URIDINE-2'-O-)-METHYLTRANSFERASE TRMJ"/>
    <property type="match status" value="1"/>
</dbReference>
<dbReference type="PANTHER" id="PTHR42786">
    <property type="entry name" value="TRNA/RRNA METHYLTRANSFERASE"/>
    <property type="match status" value="1"/>
</dbReference>
<protein>
    <recommendedName>
        <fullName evidence="5">tRNA (cytidine/uridine-2'-O-)-methyltransferase TrmJ</fullName>
        <ecNumber evidence="5">2.1.1.200</ecNumber>
    </recommendedName>
    <alternativeName>
        <fullName evidence="5">tRNA (cytidine(32)/uridine(32)-2'-O)-methyltransferase</fullName>
    </alternativeName>
    <alternativeName>
        <fullName evidence="5">tRNA Cm32/Um32 methyltransferase</fullName>
    </alternativeName>
</protein>
<reference evidence="7" key="1">
    <citation type="submission" date="2018-12" db="EMBL/GenBank/DDBJ databases">
        <authorList>
            <person name="Will S."/>
            <person name="Neumann-Schaal M."/>
            <person name="Henke P."/>
        </authorList>
    </citation>
    <scope>NUCLEOTIDE SEQUENCE</scope>
    <source>
        <strain evidence="7">PCC 7102</strain>
    </source>
</reference>
<dbReference type="GO" id="GO:0005829">
    <property type="term" value="C:cytosol"/>
    <property type="evidence" value="ECO:0007669"/>
    <property type="project" value="TreeGrafter"/>
</dbReference>
<comment type="subcellular location">
    <subcellularLocation>
        <location evidence="5">Cytoplasm</location>
    </subcellularLocation>
</comment>
<keyword evidence="4 5" id="KW-0949">S-adenosyl-L-methionine</keyword>
<comment type="caution">
    <text evidence="7">The sequence shown here is derived from an EMBL/GenBank/DDBJ whole genome shotgun (WGS) entry which is preliminary data.</text>
</comment>
<accession>A0A3S1AHE6</accession>
<dbReference type="Gene3D" id="3.40.1280.10">
    <property type="match status" value="1"/>
</dbReference>
<dbReference type="CDD" id="cd18093">
    <property type="entry name" value="SpoU-like_TrmJ"/>
    <property type="match status" value="1"/>
</dbReference>
<dbReference type="InterPro" id="IPR029026">
    <property type="entry name" value="tRNA_m1G_MTases_N"/>
</dbReference>
<evidence type="ECO:0000256" key="2">
    <source>
        <dbReference type="ARBA" id="ARBA00022603"/>
    </source>
</evidence>
<dbReference type="NCBIfam" id="TIGR00050">
    <property type="entry name" value="rRNA_methyl_1"/>
    <property type="match status" value="1"/>
</dbReference>
<comment type="catalytic activity">
    <reaction evidence="5">
        <text>uridine(32) in tRNA + S-adenosyl-L-methionine = 2'-O-methyluridine(32) in tRNA + S-adenosyl-L-homocysteine + H(+)</text>
        <dbReference type="Rhea" id="RHEA:42936"/>
        <dbReference type="Rhea" id="RHEA-COMP:10107"/>
        <dbReference type="Rhea" id="RHEA-COMP:10290"/>
        <dbReference type="ChEBI" id="CHEBI:15378"/>
        <dbReference type="ChEBI" id="CHEBI:57856"/>
        <dbReference type="ChEBI" id="CHEBI:59789"/>
        <dbReference type="ChEBI" id="CHEBI:65315"/>
        <dbReference type="ChEBI" id="CHEBI:74478"/>
        <dbReference type="EC" id="2.1.1.200"/>
    </reaction>
</comment>
<dbReference type="RefSeq" id="WP_127085355.1">
    <property type="nucleotide sequence ID" value="NZ_RSCL01000022.1"/>
</dbReference>
<keyword evidence="5" id="KW-0963">Cytoplasm</keyword>
<dbReference type="Pfam" id="PF00588">
    <property type="entry name" value="SpoU_methylase"/>
    <property type="match status" value="1"/>
</dbReference>
<dbReference type="InterPro" id="IPR029028">
    <property type="entry name" value="Alpha/beta_knot_MTases"/>
</dbReference>
<evidence type="ECO:0000313" key="8">
    <source>
        <dbReference type="Proteomes" id="UP000271624"/>
    </source>
</evidence>
<comment type="catalytic activity">
    <reaction evidence="5">
        <text>cytidine(32) in tRNA + S-adenosyl-L-methionine = 2'-O-methylcytidine(32) in tRNA + S-adenosyl-L-homocysteine + H(+)</text>
        <dbReference type="Rhea" id="RHEA:42932"/>
        <dbReference type="Rhea" id="RHEA-COMP:10288"/>
        <dbReference type="Rhea" id="RHEA-COMP:10289"/>
        <dbReference type="ChEBI" id="CHEBI:15378"/>
        <dbReference type="ChEBI" id="CHEBI:57856"/>
        <dbReference type="ChEBI" id="CHEBI:59789"/>
        <dbReference type="ChEBI" id="CHEBI:74495"/>
        <dbReference type="ChEBI" id="CHEBI:82748"/>
        <dbReference type="EC" id="2.1.1.200"/>
    </reaction>
</comment>
<dbReference type="GO" id="GO:0002128">
    <property type="term" value="P:tRNA nucleoside ribose methylation"/>
    <property type="evidence" value="ECO:0007669"/>
    <property type="project" value="TreeGrafter"/>
</dbReference>
<evidence type="ECO:0000256" key="5">
    <source>
        <dbReference type="RuleBase" id="RU362024"/>
    </source>
</evidence>
<evidence type="ECO:0000256" key="4">
    <source>
        <dbReference type="ARBA" id="ARBA00022691"/>
    </source>
</evidence>
<evidence type="ECO:0000259" key="6">
    <source>
        <dbReference type="Pfam" id="PF00588"/>
    </source>
</evidence>
<comment type="subunit">
    <text evidence="5">Homodimer.</text>
</comment>
<proteinExistence type="inferred from homology"/>
<keyword evidence="2 5" id="KW-0489">Methyltransferase</keyword>
<dbReference type="EC" id="2.1.1.200" evidence="5"/>
<comment type="similarity">
    <text evidence="1">Belongs to the class IV-like SAM-binding methyltransferase superfamily. RNA methyltransferase TrmH family.</text>
</comment>
<dbReference type="GO" id="GO:0106339">
    <property type="term" value="F:tRNA (cytidine(32)-2'-O)-methyltransferase activity"/>
    <property type="evidence" value="ECO:0007669"/>
    <property type="project" value="RHEA"/>
</dbReference>
<dbReference type="InterPro" id="IPR004384">
    <property type="entry name" value="RNA_MeTrfase_TrmJ/LasT"/>
</dbReference>
<feature type="domain" description="tRNA/rRNA methyltransferase SpoU type" evidence="6">
    <location>
        <begin position="6"/>
        <end position="155"/>
    </location>
</feature>
<dbReference type="GO" id="GO:0003723">
    <property type="term" value="F:RNA binding"/>
    <property type="evidence" value="ECO:0007669"/>
    <property type="project" value="InterPro"/>
</dbReference>
<reference evidence="7" key="2">
    <citation type="journal article" date="2019" name="Genome Biol. Evol.">
        <title>Day and night: Metabolic profiles and evolutionary relationships of six axenic non-marine cyanobacteria.</title>
        <authorList>
            <person name="Will S.E."/>
            <person name="Henke P."/>
            <person name="Boedeker C."/>
            <person name="Huang S."/>
            <person name="Brinkmann H."/>
            <person name="Rohde M."/>
            <person name="Jarek M."/>
            <person name="Friedl T."/>
            <person name="Seufert S."/>
            <person name="Schumacher M."/>
            <person name="Overmann J."/>
            <person name="Neumann-Schaal M."/>
            <person name="Petersen J."/>
        </authorList>
    </citation>
    <scope>NUCLEOTIDE SEQUENCE [LARGE SCALE GENOMIC DNA]</scope>
    <source>
        <strain evidence="7">PCC 7102</strain>
    </source>
</reference>
<comment type="function">
    <text evidence="5">Catalyzes the formation of 2'O-methylated cytidine (Cm32) or 2'O-methylated uridine (Um32) at position 32 in tRNA.</text>
</comment>